<protein>
    <recommendedName>
        <fullName evidence="11">Cytochrome P450</fullName>
    </recommendedName>
</protein>
<dbReference type="AlphaFoldDB" id="A0A4S4MRB3"/>
<evidence type="ECO:0000256" key="3">
    <source>
        <dbReference type="ARBA" id="ARBA00022723"/>
    </source>
</evidence>
<evidence type="ECO:0000256" key="7">
    <source>
        <dbReference type="PIRSR" id="PIRSR602401-1"/>
    </source>
</evidence>
<evidence type="ECO:0000256" key="2">
    <source>
        <dbReference type="ARBA" id="ARBA00022617"/>
    </source>
</evidence>
<dbReference type="PRINTS" id="PR00385">
    <property type="entry name" value="P450"/>
</dbReference>
<evidence type="ECO:0000256" key="4">
    <source>
        <dbReference type="ARBA" id="ARBA00023002"/>
    </source>
</evidence>
<keyword evidence="6 8" id="KW-0503">Monooxygenase</keyword>
<gene>
    <name evidence="9" type="ORF">EUX98_g5547</name>
</gene>
<evidence type="ECO:0000256" key="8">
    <source>
        <dbReference type="RuleBase" id="RU000461"/>
    </source>
</evidence>
<evidence type="ECO:0008006" key="11">
    <source>
        <dbReference type="Google" id="ProtNLM"/>
    </source>
</evidence>
<keyword evidence="4 8" id="KW-0560">Oxidoreductase</keyword>
<dbReference type="EMBL" id="SGPM01000166">
    <property type="protein sequence ID" value="THH28642.1"/>
    <property type="molecule type" value="Genomic_DNA"/>
</dbReference>
<dbReference type="GO" id="GO:0016705">
    <property type="term" value="F:oxidoreductase activity, acting on paired donors, with incorporation or reduction of molecular oxygen"/>
    <property type="evidence" value="ECO:0007669"/>
    <property type="project" value="InterPro"/>
</dbReference>
<proteinExistence type="inferred from homology"/>
<keyword evidence="10" id="KW-1185">Reference proteome</keyword>
<name>A0A4S4MRB3_9APHY</name>
<evidence type="ECO:0000313" key="10">
    <source>
        <dbReference type="Proteomes" id="UP000308730"/>
    </source>
</evidence>
<evidence type="ECO:0000256" key="6">
    <source>
        <dbReference type="ARBA" id="ARBA00023033"/>
    </source>
</evidence>
<dbReference type="Proteomes" id="UP000308730">
    <property type="component" value="Unassembled WGS sequence"/>
</dbReference>
<comment type="cofactor">
    <cofactor evidence="7">
        <name>heme</name>
        <dbReference type="ChEBI" id="CHEBI:30413"/>
    </cofactor>
</comment>
<dbReference type="PRINTS" id="PR00463">
    <property type="entry name" value="EP450I"/>
</dbReference>
<dbReference type="Pfam" id="PF00067">
    <property type="entry name" value="p450"/>
    <property type="match status" value="1"/>
</dbReference>
<dbReference type="Gene3D" id="1.10.630.10">
    <property type="entry name" value="Cytochrome P450"/>
    <property type="match status" value="1"/>
</dbReference>
<dbReference type="InterPro" id="IPR017972">
    <property type="entry name" value="Cyt_P450_CS"/>
</dbReference>
<feature type="binding site" description="axial binding residue" evidence="7">
    <location>
        <position position="463"/>
    </location>
    <ligand>
        <name>heme</name>
        <dbReference type="ChEBI" id="CHEBI:30413"/>
    </ligand>
    <ligandPart>
        <name>Fe</name>
        <dbReference type="ChEBI" id="CHEBI:18248"/>
    </ligandPart>
</feature>
<dbReference type="GO" id="GO:0004497">
    <property type="term" value="F:monooxygenase activity"/>
    <property type="evidence" value="ECO:0007669"/>
    <property type="project" value="UniProtKB-KW"/>
</dbReference>
<dbReference type="InterPro" id="IPR050196">
    <property type="entry name" value="Cytochrome_P450_Monoox"/>
</dbReference>
<organism evidence="9 10">
    <name type="scientific">Antrodiella citrinella</name>
    <dbReference type="NCBI Taxonomy" id="2447956"/>
    <lineage>
        <taxon>Eukaryota</taxon>
        <taxon>Fungi</taxon>
        <taxon>Dikarya</taxon>
        <taxon>Basidiomycota</taxon>
        <taxon>Agaricomycotina</taxon>
        <taxon>Agaricomycetes</taxon>
        <taxon>Polyporales</taxon>
        <taxon>Steccherinaceae</taxon>
        <taxon>Antrodiella</taxon>
    </lineage>
</organism>
<dbReference type="PANTHER" id="PTHR24291:SF50">
    <property type="entry name" value="BIFUNCTIONAL ALBAFLAVENONE MONOOXYGENASE_TERPENE SYNTHASE"/>
    <property type="match status" value="1"/>
</dbReference>
<dbReference type="PROSITE" id="PS00086">
    <property type="entry name" value="CYTOCHROME_P450"/>
    <property type="match status" value="1"/>
</dbReference>
<dbReference type="GO" id="GO:0005506">
    <property type="term" value="F:iron ion binding"/>
    <property type="evidence" value="ECO:0007669"/>
    <property type="project" value="InterPro"/>
</dbReference>
<dbReference type="GO" id="GO:0020037">
    <property type="term" value="F:heme binding"/>
    <property type="evidence" value="ECO:0007669"/>
    <property type="project" value="InterPro"/>
</dbReference>
<evidence type="ECO:0000313" key="9">
    <source>
        <dbReference type="EMBL" id="THH28642.1"/>
    </source>
</evidence>
<keyword evidence="3 7" id="KW-0479">Metal-binding</keyword>
<keyword evidence="5 7" id="KW-0408">Iron</keyword>
<comment type="caution">
    <text evidence="9">The sequence shown here is derived from an EMBL/GenBank/DDBJ whole genome shotgun (WGS) entry which is preliminary data.</text>
</comment>
<reference evidence="9 10" key="1">
    <citation type="submission" date="2019-02" db="EMBL/GenBank/DDBJ databases">
        <title>Genome sequencing of the rare red list fungi Antrodiella citrinella (Flaviporus citrinellus).</title>
        <authorList>
            <person name="Buettner E."/>
            <person name="Kellner H."/>
        </authorList>
    </citation>
    <scope>NUCLEOTIDE SEQUENCE [LARGE SCALE GENOMIC DNA]</scope>
    <source>
        <strain evidence="9 10">DSM 108506</strain>
    </source>
</reference>
<dbReference type="InterPro" id="IPR036396">
    <property type="entry name" value="Cyt_P450_sf"/>
</dbReference>
<comment type="similarity">
    <text evidence="1 8">Belongs to the cytochrome P450 family.</text>
</comment>
<dbReference type="InterPro" id="IPR001128">
    <property type="entry name" value="Cyt_P450"/>
</dbReference>
<evidence type="ECO:0000256" key="5">
    <source>
        <dbReference type="ARBA" id="ARBA00023004"/>
    </source>
</evidence>
<dbReference type="PANTHER" id="PTHR24291">
    <property type="entry name" value="CYTOCHROME P450 FAMILY 4"/>
    <property type="match status" value="1"/>
</dbReference>
<dbReference type="SUPFAM" id="SSF48264">
    <property type="entry name" value="Cytochrome P450"/>
    <property type="match status" value="1"/>
</dbReference>
<dbReference type="InterPro" id="IPR002401">
    <property type="entry name" value="Cyt_P450_E_grp-I"/>
</dbReference>
<keyword evidence="2 7" id="KW-0349">Heme</keyword>
<dbReference type="OrthoDB" id="1470350at2759"/>
<sequence length="529" mass="60058">MPAFSTWLALGVLVFFVRRFVKAYIVLKAMKGLPRRYVLCSPITIAGSIIPVSTRWYPRLIGAWIERSTLYKEFDSEAIVFVPLLWGEVTVHLASPETTKLMLADPNAWPKPEIAVTLNMMGNNVLTAQGEQWRLHRRTVTPAFSTETHIDVWEVTRSLYYQMLDTEEWRSGDHHYFPSVAKYTTRLALLVIAACGFNMRLQWNEEGSSDGLASPIDSAVVTVSSTILERLNFSEWIFRLPFEGVRKIDTAWHDLQFWLKREVRNKKNELISVMKMSGDSKGEHERNVFGRLIAASIENGQFSDDDVVGNLFIFFFAGHETTAWTLANALALLALYPDEQEKIYEHIVSVIGDREPAHTDYNDLAPVLNCFYEALRLFPTVHIMLRTPSEDIVISDPNFIPSGEDVLIPKGVVVAIDLIGESRNPRIFPDPEKFDPARWSSASEAGKTVMEHFFGFSTGPRVCVGKRFATFEAVCFITLVLRDWKVGIKLNEGETPAEWRARIMDPTLLATMRMKGDVPLLFTRRSSKA</sequence>
<evidence type="ECO:0000256" key="1">
    <source>
        <dbReference type="ARBA" id="ARBA00010617"/>
    </source>
</evidence>
<accession>A0A4S4MRB3</accession>